<sequence length="374" mass="41112">MQLKQMQKEVAQFLQAGQEATARIRVEHIIREKNILAAYEILELFCELLVARLPIIESQRECPLDLREAIASLIFAAPRCSDLPELLHIRNLFGVKYGKEFVLAATELRPDCAVNRQIIEKLSVRAPAAQIKLKTLKNIAEEHDVEWDSSATESEFFKLHEDLLDGIGANQISNRVQVPINPQEENESRSTPNLLADKGPISEGTSDILDLPKVPMRAVPQRTEPRYGARTDSQSAIVAPNPIQHISSETTYSQDQPDSMPVGFISSHPPVVDKNSTTLSSFASTDMYEEQQFVGFVSSSAPIEAANEKKQFNTHSISSSKAEAIGDLQDVLAVAKAAVAAADRAAVAARAAADLAKVRFYDISTKSIHGVSRE</sequence>
<dbReference type="FunFam" id="1.20.1260.60:FF:000003">
    <property type="entry name" value="IST1-like protein isoform A"/>
    <property type="match status" value="1"/>
</dbReference>
<evidence type="ECO:0000313" key="4">
    <source>
        <dbReference type="Proteomes" id="UP000824469"/>
    </source>
</evidence>
<dbReference type="GO" id="GO:0015031">
    <property type="term" value="P:protein transport"/>
    <property type="evidence" value="ECO:0007669"/>
    <property type="project" value="InterPro"/>
</dbReference>
<dbReference type="AlphaFoldDB" id="A0AA38FM20"/>
<feature type="region of interest" description="Disordered" evidence="2">
    <location>
        <begin position="181"/>
        <end position="208"/>
    </location>
</feature>
<proteinExistence type="inferred from homology"/>
<evidence type="ECO:0000256" key="2">
    <source>
        <dbReference type="SAM" id="MobiDB-lite"/>
    </source>
</evidence>
<dbReference type="EMBL" id="JAHRHJ020000008">
    <property type="protein sequence ID" value="KAH9306745.1"/>
    <property type="molecule type" value="Genomic_DNA"/>
</dbReference>
<gene>
    <name evidence="3" type="ORF">KI387_011149</name>
</gene>
<dbReference type="PANTHER" id="PTHR12161">
    <property type="entry name" value="IST1 FAMILY MEMBER"/>
    <property type="match status" value="1"/>
</dbReference>
<evidence type="ECO:0000256" key="1">
    <source>
        <dbReference type="ARBA" id="ARBA00005536"/>
    </source>
</evidence>
<accession>A0AA38FM20</accession>
<feature type="non-terminal residue" evidence="3">
    <location>
        <position position="1"/>
    </location>
</feature>
<dbReference type="Proteomes" id="UP000824469">
    <property type="component" value="Unassembled WGS sequence"/>
</dbReference>
<dbReference type="Gene3D" id="1.20.1260.60">
    <property type="entry name" value="Vacuolar protein sorting-associated protein Ist1"/>
    <property type="match status" value="1"/>
</dbReference>
<keyword evidence="4" id="KW-1185">Reference proteome</keyword>
<dbReference type="PANTHER" id="PTHR12161:SF5">
    <property type="entry name" value="IST1 HOMOLOG"/>
    <property type="match status" value="1"/>
</dbReference>
<comment type="caution">
    <text evidence="3">The sequence shown here is derived from an EMBL/GenBank/DDBJ whole genome shotgun (WGS) entry which is preliminary data.</text>
</comment>
<dbReference type="OMA" id="RFDHQNS"/>
<dbReference type="InterPro" id="IPR005061">
    <property type="entry name" value="Ist1"/>
</dbReference>
<dbReference type="Pfam" id="PF03398">
    <property type="entry name" value="Ist1"/>
    <property type="match status" value="1"/>
</dbReference>
<reference evidence="3 4" key="1">
    <citation type="journal article" date="2021" name="Nat. Plants">
        <title>The Taxus genome provides insights into paclitaxel biosynthesis.</title>
        <authorList>
            <person name="Xiong X."/>
            <person name="Gou J."/>
            <person name="Liao Q."/>
            <person name="Li Y."/>
            <person name="Zhou Q."/>
            <person name="Bi G."/>
            <person name="Li C."/>
            <person name="Du R."/>
            <person name="Wang X."/>
            <person name="Sun T."/>
            <person name="Guo L."/>
            <person name="Liang H."/>
            <person name="Lu P."/>
            <person name="Wu Y."/>
            <person name="Zhang Z."/>
            <person name="Ro D.K."/>
            <person name="Shang Y."/>
            <person name="Huang S."/>
            <person name="Yan J."/>
        </authorList>
    </citation>
    <scope>NUCLEOTIDE SEQUENCE [LARGE SCALE GENOMIC DNA]</scope>
    <source>
        <strain evidence="3">Ta-2019</strain>
    </source>
</reference>
<evidence type="ECO:0008006" key="5">
    <source>
        <dbReference type="Google" id="ProtNLM"/>
    </source>
</evidence>
<evidence type="ECO:0000313" key="3">
    <source>
        <dbReference type="EMBL" id="KAH9306745.1"/>
    </source>
</evidence>
<name>A0AA38FM20_TAXCH</name>
<dbReference type="InterPro" id="IPR042277">
    <property type="entry name" value="IST1-like"/>
</dbReference>
<comment type="similarity">
    <text evidence="1">Belongs to the IST1 family.</text>
</comment>
<protein>
    <recommendedName>
        <fullName evidence="5">Regulator of Vps4 activity in the MVB pathway protein</fullName>
    </recommendedName>
</protein>
<organism evidence="3 4">
    <name type="scientific">Taxus chinensis</name>
    <name type="common">Chinese yew</name>
    <name type="synonym">Taxus wallichiana var. chinensis</name>
    <dbReference type="NCBI Taxonomy" id="29808"/>
    <lineage>
        <taxon>Eukaryota</taxon>
        <taxon>Viridiplantae</taxon>
        <taxon>Streptophyta</taxon>
        <taxon>Embryophyta</taxon>
        <taxon>Tracheophyta</taxon>
        <taxon>Spermatophyta</taxon>
        <taxon>Pinopsida</taxon>
        <taxon>Pinidae</taxon>
        <taxon>Conifers II</taxon>
        <taxon>Cupressales</taxon>
        <taxon>Taxaceae</taxon>
        <taxon>Taxus</taxon>
    </lineage>
</organism>